<name>E2B5I8_HARSA</name>
<organism evidence="7">
    <name type="scientific">Harpegnathos saltator</name>
    <name type="common">Jerdon's jumping ant</name>
    <dbReference type="NCBI Taxonomy" id="610380"/>
    <lineage>
        <taxon>Eukaryota</taxon>
        <taxon>Metazoa</taxon>
        <taxon>Ecdysozoa</taxon>
        <taxon>Arthropoda</taxon>
        <taxon>Hexapoda</taxon>
        <taxon>Insecta</taxon>
        <taxon>Pterygota</taxon>
        <taxon>Neoptera</taxon>
        <taxon>Endopterygota</taxon>
        <taxon>Hymenoptera</taxon>
        <taxon>Apocrita</taxon>
        <taxon>Aculeata</taxon>
        <taxon>Formicoidea</taxon>
        <taxon>Formicidae</taxon>
        <taxon>Ponerinae</taxon>
        <taxon>Ponerini</taxon>
        <taxon>Harpegnathos</taxon>
    </lineage>
</organism>
<evidence type="ECO:0000313" key="7">
    <source>
        <dbReference type="Proteomes" id="UP000008237"/>
    </source>
</evidence>
<evidence type="ECO:0000256" key="4">
    <source>
        <dbReference type="ARBA" id="ARBA00023125"/>
    </source>
</evidence>
<feature type="non-terminal residue" evidence="6">
    <location>
        <position position="39"/>
    </location>
</feature>
<keyword evidence="1" id="KW-0479">Metal-binding</keyword>
<gene>
    <name evidence="6" type="ORF">EAI_13737</name>
</gene>
<protein>
    <recommendedName>
        <fullName evidence="5">THAP-type domain-containing protein</fullName>
    </recommendedName>
</protein>
<keyword evidence="7" id="KW-1185">Reference proteome</keyword>
<sequence length="39" mass="4290">VNIKTSSKVCSLHFARDCIIRVGLSCGRLKENSVPTIFP</sequence>
<evidence type="ECO:0000256" key="2">
    <source>
        <dbReference type="ARBA" id="ARBA00022771"/>
    </source>
</evidence>
<dbReference type="InterPro" id="IPR006612">
    <property type="entry name" value="THAP_Znf"/>
</dbReference>
<evidence type="ECO:0000256" key="1">
    <source>
        <dbReference type="ARBA" id="ARBA00022723"/>
    </source>
</evidence>
<reference evidence="6 7" key="1">
    <citation type="journal article" date="2010" name="Science">
        <title>Genomic comparison of the ants Camponotus floridanus and Harpegnathos saltator.</title>
        <authorList>
            <person name="Bonasio R."/>
            <person name="Zhang G."/>
            <person name="Ye C."/>
            <person name="Mutti N.S."/>
            <person name="Fang X."/>
            <person name="Qin N."/>
            <person name="Donahue G."/>
            <person name="Yang P."/>
            <person name="Li Q."/>
            <person name="Li C."/>
            <person name="Zhang P."/>
            <person name="Huang Z."/>
            <person name="Berger S.L."/>
            <person name="Reinberg D."/>
            <person name="Wang J."/>
            <person name="Liebig J."/>
        </authorList>
    </citation>
    <scope>NUCLEOTIDE SEQUENCE [LARGE SCALE GENOMIC DNA]</scope>
    <source>
        <strain evidence="6 7">R22 G/1</strain>
    </source>
</reference>
<keyword evidence="3" id="KW-0862">Zinc</keyword>
<dbReference type="EMBL" id="GL445832">
    <property type="protein sequence ID" value="EFN89042.1"/>
    <property type="molecule type" value="Genomic_DNA"/>
</dbReference>
<feature type="domain" description="THAP-type" evidence="5">
    <location>
        <begin position="6"/>
        <end position="38"/>
    </location>
</feature>
<evidence type="ECO:0000313" key="6">
    <source>
        <dbReference type="EMBL" id="EFN89042.1"/>
    </source>
</evidence>
<dbReference type="InParanoid" id="E2B5I8"/>
<evidence type="ECO:0000256" key="3">
    <source>
        <dbReference type="ARBA" id="ARBA00022833"/>
    </source>
</evidence>
<dbReference type="GO" id="GO:0008270">
    <property type="term" value="F:zinc ion binding"/>
    <property type="evidence" value="ECO:0007669"/>
    <property type="project" value="UniProtKB-KW"/>
</dbReference>
<keyword evidence="4" id="KW-0238">DNA-binding</keyword>
<dbReference type="SUPFAM" id="SSF57716">
    <property type="entry name" value="Glucocorticoid receptor-like (DNA-binding domain)"/>
    <property type="match status" value="1"/>
</dbReference>
<dbReference type="Pfam" id="PF05485">
    <property type="entry name" value="THAP"/>
    <property type="match status" value="1"/>
</dbReference>
<keyword evidence="2" id="KW-0863">Zinc-finger</keyword>
<dbReference type="AlphaFoldDB" id="E2B5I8"/>
<feature type="non-terminal residue" evidence="6">
    <location>
        <position position="1"/>
    </location>
</feature>
<proteinExistence type="predicted"/>
<dbReference type="Proteomes" id="UP000008237">
    <property type="component" value="Unassembled WGS sequence"/>
</dbReference>
<dbReference type="GO" id="GO:0003677">
    <property type="term" value="F:DNA binding"/>
    <property type="evidence" value="ECO:0007669"/>
    <property type="project" value="UniProtKB-KW"/>
</dbReference>
<accession>E2B5I8</accession>
<evidence type="ECO:0000259" key="5">
    <source>
        <dbReference type="Pfam" id="PF05485"/>
    </source>
</evidence>